<accession>A0ABW4DNJ2</accession>
<dbReference type="Pfam" id="PF17863">
    <property type="entry name" value="AAA_lid_2"/>
    <property type="match status" value="1"/>
</dbReference>
<sequence length="312" mass="34457">MEIEAAKTLIDNAITEMEKVIVGKRTTLQLTVTALLANGHALFEDVPGVGKTTLAKTMATTFAGTYNRVQFTPDLLPSDIIGVSIFDRQKNQFEFKPGPIFATFLLADEINRATPRTQSALLEAMAENRVTLDGATHYLDDSFFVLATQNPTDYEGTYPLPEAQMDRFIMRLSIGYPNFDDELKLLTQRQSEPNLEIQQVVSHDQLIDLKQTVQSVHIDPVLLRYILDLATATRQHPSVRLGISPRGSLALAAASRAFALTNGRDYVIAADIQALIQPVFGHRIILNASNASVRDQILSDIVKSIPVPIRGE</sequence>
<reference evidence="4" key="1">
    <citation type="journal article" date="2019" name="Int. J. Syst. Evol. Microbiol.">
        <title>The Global Catalogue of Microorganisms (GCM) 10K type strain sequencing project: providing services to taxonomists for standard genome sequencing and annotation.</title>
        <authorList>
            <consortium name="The Broad Institute Genomics Platform"/>
            <consortium name="The Broad Institute Genome Sequencing Center for Infectious Disease"/>
            <person name="Wu L."/>
            <person name="Ma J."/>
        </authorList>
    </citation>
    <scope>NUCLEOTIDE SEQUENCE [LARGE SCALE GENOMIC DNA]</scope>
    <source>
        <strain evidence="4">CCM 8951</strain>
    </source>
</reference>
<dbReference type="SUPFAM" id="SSF52540">
    <property type="entry name" value="P-loop containing nucleoside triphosphate hydrolases"/>
    <property type="match status" value="1"/>
</dbReference>
<dbReference type="Proteomes" id="UP001597244">
    <property type="component" value="Unassembled WGS sequence"/>
</dbReference>
<dbReference type="Gene3D" id="3.40.50.300">
    <property type="entry name" value="P-loop containing nucleotide triphosphate hydrolases"/>
    <property type="match status" value="1"/>
</dbReference>
<dbReference type="PIRSF" id="PIRSF002849">
    <property type="entry name" value="AAA_ATPase_chaperone_MoxR_prd"/>
    <property type="match status" value="1"/>
</dbReference>
<feature type="domain" description="ATPase AAA-3" evidence="1">
    <location>
        <begin position="40"/>
        <end position="170"/>
    </location>
</feature>
<dbReference type="Gene3D" id="1.10.8.80">
    <property type="entry name" value="Magnesium chelatase subunit I, C-Terminal domain"/>
    <property type="match status" value="1"/>
</dbReference>
<evidence type="ECO:0000313" key="4">
    <source>
        <dbReference type="Proteomes" id="UP001597244"/>
    </source>
</evidence>
<dbReference type="Pfam" id="PF07726">
    <property type="entry name" value="AAA_3"/>
    <property type="match status" value="1"/>
</dbReference>
<dbReference type="InterPro" id="IPR027417">
    <property type="entry name" value="P-loop_NTPase"/>
</dbReference>
<dbReference type="PANTHER" id="PTHR42759:SF5">
    <property type="entry name" value="METHANOL DEHYDROGENASE REGULATOR"/>
    <property type="match status" value="1"/>
</dbReference>
<dbReference type="InterPro" id="IPR041628">
    <property type="entry name" value="ChlI/MoxR_AAA_lid"/>
</dbReference>
<organism evidence="3 4">
    <name type="scientific">Lapidilactobacillus mulanensis</name>
    <dbReference type="NCBI Taxonomy" id="2485999"/>
    <lineage>
        <taxon>Bacteria</taxon>
        <taxon>Bacillati</taxon>
        <taxon>Bacillota</taxon>
        <taxon>Bacilli</taxon>
        <taxon>Lactobacillales</taxon>
        <taxon>Lactobacillaceae</taxon>
        <taxon>Lapidilactobacillus</taxon>
    </lineage>
</organism>
<name>A0ABW4DNJ2_9LACO</name>
<gene>
    <name evidence="3" type="ORF">ACFQ4L_04630</name>
</gene>
<protein>
    <submittedName>
        <fullName evidence="3">AAA family ATPase</fullName>
    </submittedName>
</protein>
<keyword evidence="4" id="KW-1185">Reference proteome</keyword>
<dbReference type="EMBL" id="JBHTOF010000032">
    <property type="protein sequence ID" value="MFD1465378.1"/>
    <property type="molecule type" value="Genomic_DNA"/>
</dbReference>
<feature type="domain" description="ChlI/MoxR AAA lid" evidence="2">
    <location>
        <begin position="232"/>
        <end position="297"/>
    </location>
</feature>
<dbReference type="RefSeq" id="WP_125576720.1">
    <property type="nucleotide sequence ID" value="NZ_JBHTOF010000032.1"/>
</dbReference>
<dbReference type="InterPro" id="IPR011703">
    <property type="entry name" value="ATPase_AAA-3"/>
</dbReference>
<evidence type="ECO:0000259" key="1">
    <source>
        <dbReference type="Pfam" id="PF07726"/>
    </source>
</evidence>
<dbReference type="InterPro" id="IPR050764">
    <property type="entry name" value="CbbQ/NirQ/NorQ/GpvN"/>
</dbReference>
<evidence type="ECO:0000313" key="3">
    <source>
        <dbReference type="EMBL" id="MFD1465378.1"/>
    </source>
</evidence>
<dbReference type="CDD" id="cd00009">
    <property type="entry name" value="AAA"/>
    <property type="match status" value="1"/>
</dbReference>
<comment type="caution">
    <text evidence="3">The sequence shown here is derived from an EMBL/GenBank/DDBJ whole genome shotgun (WGS) entry which is preliminary data.</text>
</comment>
<evidence type="ECO:0000259" key="2">
    <source>
        <dbReference type="Pfam" id="PF17863"/>
    </source>
</evidence>
<dbReference type="PANTHER" id="PTHR42759">
    <property type="entry name" value="MOXR FAMILY PROTEIN"/>
    <property type="match status" value="1"/>
</dbReference>
<proteinExistence type="predicted"/>